<feature type="domain" description="NodB homology" evidence="3">
    <location>
        <begin position="103"/>
        <end position="283"/>
    </location>
</feature>
<dbReference type="Proteomes" id="UP000198897">
    <property type="component" value="Unassembled WGS sequence"/>
</dbReference>
<proteinExistence type="predicted"/>
<dbReference type="PANTHER" id="PTHR10587:SF80">
    <property type="entry name" value="CHITOOLIGOSACCHARIDE DEACETYLASE"/>
    <property type="match status" value="1"/>
</dbReference>
<dbReference type="Gene3D" id="3.20.20.370">
    <property type="entry name" value="Glycoside hydrolase/deacetylase"/>
    <property type="match status" value="1"/>
</dbReference>
<dbReference type="GO" id="GO:0016020">
    <property type="term" value="C:membrane"/>
    <property type="evidence" value="ECO:0007669"/>
    <property type="project" value="TreeGrafter"/>
</dbReference>
<organism evidence="4 5">
    <name type="scientific">Halobacillus alkaliphilus</name>
    <dbReference type="NCBI Taxonomy" id="396056"/>
    <lineage>
        <taxon>Bacteria</taxon>
        <taxon>Bacillati</taxon>
        <taxon>Bacillota</taxon>
        <taxon>Bacilli</taxon>
        <taxon>Bacillales</taxon>
        <taxon>Bacillaceae</taxon>
        <taxon>Halobacillus</taxon>
    </lineage>
</organism>
<evidence type="ECO:0000313" key="5">
    <source>
        <dbReference type="Proteomes" id="UP000198897"/>
    </source>
</evidence>
<dbReference type="RefSeq" id="WP_089751938.1">
    <property type="nucleotide sequence ID" value="NZ_FOOG01000015.1"/>
</dbReference>
<dbReference type="CDD" id="cd10917">
    <property type="entry name" value="CE4_NodB_like_6s_7s"/>
    <property type="match status" value="1"/>
</dbReference>
<evidence type="ECO:0000256" key="2">
    <source>
        <dbReference type="SAM" id="SignalP"/>
    </source>
</evidence>
<keyword evidence="5" id="KW-1185">Reference proteome</keyword>
<dbReference type="OrthoDB" id="9806342at2"/>
<dbReference type="PROSITE" id="PS51257">
    <property type="entry name" value="PROKAR_LIPOPROTEIN"/>
    <property type="match status" value="1"/>
</dbReference>
<evidence type="ECO:0000313" key="4">
    <source>
        <dbReference type="EMBL" id="SFF95147.1"/>
    </source>
</evidence>
<dbReference type="PROSITE" id="PS51677">
    <property type="entry name" value="NODB"/>
    <property type="match status" value="1"/>
</dbReference>
<protein>
    <submittedName>
        <fullName evidence="4">Peptidoglycan/xylan/chitin deacetylase, PgdA/CDA1 family</fullName>
    </submittedName>
</protein>
<evidence type="ECO:0000259" key="3">
    <source>
        <dbReference type="PROSITE" id="PS51677"/>
    </source>
</evidence>
<gene>
    <name evidence="4" type="ORF">SAMN05216353_11563</name>
</gene>
<dbReference type="InterPro" id="IPR002509">
    <property type="entry name" value="NODB_dom"/>
</dbReference>
<sequence>MKRLGIFLFLIVVLAACGGVNGQDGGEEDQEKNKEQTNQEADEKKDSAKEEKEENKAEKEEKEEKSEKSEEAAGEASPEEPKEAQYQITGNWSFEPINDADSKVALLTIDDAPDEYGVEMAETLKAADAPAIFFVNGHFIDSEEGKEKLKKIHEMGFPIGNHTMTHASLTDLSQEEQKEEIVGLNDKIEEITGERPKFFRAPFGQNTDYSKQLAAEEKMLLMNWTYGYDWNEEYMDADNLADIMVNTELLGNGANLLMHDREWTKEALDDIVKGLRSKGYDLLDPAVIKTPK</sequence>
<accession>A0A1I2N0C1</accession>
<feature type="compositionally biased region" description="Basic and acidic residues" evidence="1">
    <location>
        <begin position="31"/>
        <end position="71"/>
    </location>
</feature>
<dbReference type="EMBL" id="FOOG01000015">
    <property type="protein sequence ID" value="SFF95147.1"/>
    <property type="molecule type" value="Genomic_DNA"/>
</dbReference>
<name>A0A1I2N0C1_9BACI</name>
<dbReference type="InterPro" id="IPR050248">
    <property type="entry name" value="Polysacc_deacetylase_ArnD"/>
</dbReference>
<dbReference type="PANTHER" id="PTHR10587">
    <property type="entry name" value="GLYCOSYL TRANSFERASE-RELATED"/>
    <property type="match status" value="1"/>
</dbReference>
<dbReference type="GO" id="GO:0005975">
    <property type="term" value="P:carbohydrate metabolic process"/>
    <property type="evidence" value="ECO:0007669"/>
    <property type="project" value="InterPro"/>
</dbReference>
<dbReference type="InterPro" id="IPR011330">
    <property type="entry name" value="Glyco_hydro/deAcase_b/a-brl"/>
</dbReference>
<dbReference type="AlphaFoldDB" id="A0A1I2N0C1"/>
<reference evidence="5" key="1">
    <citation type="submission" date="2016-10" db="EMBL/GenBank/DDBJ databases">
        <authorList>
            <person name="Varghese N."/>
            <person name="Submissions S."/>
        </authorList>
    </citation>
    <scope>NUCLEOTIDE SEQUENCE [LARGE SCALE GENOMIC DNA]</scope>
    <source>
        <strain evidence="5">FP5</strain>
    </source>
</reference>
<dbReference type="GO" id="GO:0016810">
    <property type="term" value="F:hydrolase activity, acting on carbon-nitrogen (but not peptide) bonds"/>
    <property type="evidence" value="ECO:0007669"/>
    <property type="project" value="InterPro"/>
</dbReference>
<evidence type="ECO:0000256" key="1">
    <source>
        <dbReference type="SAM" id="MobiDB-lite"/>
    </source>
</evidence>
<dbReference type="Pfam" id="PF01522">
    <property type="entry name" value="Polysacc_deac_1"/>
    <property type="match status" value="1"/>
</dbReference>
<dbReference type="SUPFAM" id="SSF88713">
    <property type="entry name" value="Glycoside hydrolase/deacetylase"/>
    <property type="match status" value="1"/>
</dbReference>
<feature type="chain" id="PRO_5011458581" evidence="2">
    <location>
        <begin position="23"/>
        <end position="292"/>
    </location>
</feature>
<feature type="signal peptide" evidence="2">
    <location>
        <begin position="1"/>
        <end position="22"/>
    </location>
</feature>
<feature type="region of interest" description="Disordered" evidence="1">
    <location>
        <begin position="22"/>
        <end position="85"/>
    </location>
</feature>
<keyword evidence="2" id="KW-0732">Signal</keyword>